<dbReference type="InterPro" id="IPR005583">
    <property type="entry name" value="YaaA"/>
</dbReference>
<name>A0ABP0IQP6_9DINO</name>
<dbReference type="EMBL" id="CAXAMM010004658">
    <property type="protein sequence ID" value="CAK9004387.1"/>
    <property type="molecule type" value="Genomic_DNA"/>
</dbReference>
<feature type="compositionally biased region" description="Basic residues" evidence="1">
    <location>
        <begin position="287"/>
        <end position="297"/>
    </location>
</feature>
<protein>
    <submittedName>
        <fullName evidence="2">UPF0246 protein ACIAD2218</fullName>
    </submittedName>
</protein>
<dbReference type="PANTHER" id="PTHR30283">
    <property type="entry name" value="PEROXIDE STRESS RESPONSE PROTEIN YAAA"/>
    <property type="match status" value="1"/>
</dbReference>
<keyword evidence="3" id="KW-1185">Reference proteome</keyword>
<organism evidence="2 3">
    <name type="scientific">Durusdinium trenchii</name>
    <dbReference type="NCBI Taxonomy" id="1381693"/>
    <lineage>
        <taxon>Eukaryota</taxon>
        <taxon>Sar</taxon>
        <taxon>Alveolata</taxon>
        <taxon>Dinophyceae</taxon>
        <taxon>Suessiales</taxon>
        <taxon>Symbiodiniaceae</taxon>
        <taxon>Durusdinium</taxon>
    </lineage>
</organism>
<feature type="region of interest" description="Disordered" evidence="1">
    <location>
        <begin position="274"/>
        <end position="297"/>
    </location>
</feature>
<dbReference type="PANTHER" id="PTHR30283:SF4">
    <property type="entry name" value="PEROXIDE STRESS RESISTANCE PROTEIN YAAA"/>
    <property type="match status" value="1"/>
</dbReference>
<feature type="region of interest" description="Disordered" evidence="1">
    <location>
        <begin position="1"/>
        <end position="22"/>
    </location>
</feature>
<evidence type="ECO:0000256" key="1">
    <source>
        <dbReference type="SAM" id="MobiDB-lite"/>
    </source>
</evidence>
<sequence>MLALLSPAKTMDMTPSPSGLKSKPLLQKQAEALVSILKKLPAAELQRMMSVSKDLAQQTAARYSKFTSQPSKVMPVHYVLQRLIDAHCNLALVVESRRCPLRSSLAFDGPAFRGLRASMFSKAEQKQAQTSLRILCALYGVLKPYDGIRPYRLEMASKLKTSRGKTMYEFWGDQITAALAKDLKAGKIKYLVNCASQEFWKSIQPKKLPPGVRVVTCEFSGPSSLVKQARGSMCRFIVTKRIKDPAGLKKFTGDDKNRWSFQVGRSSESKLVFAPGKKRAAEDAKASSKRAKRAKRS</sequence>
<gene>
    <name evidence="2" type="ORF">SCF082_LOCUS8155</name>
</gene>
<comment type="caution">
    <text evidence="2">The sequence shown here is derived from an EMBL/GenBank/DDBJ whole genome shotgun (WGS) entry which is preliminary data.</text>
</comment>
<evidence type="ECO:0000313" key="3">
    <source>
        <dbReference type="Proteomes" id="UP001642464"/>
    </source>
</evidence>
<dbReference type="Proteomes" id="UP001642464">
    <property type="component" value="Unassembled WGS sequence"/>
</dbReference>
<dbReference type="HAMAP" id="MF_00652">
    <property type="entry name" value="UPF0246"/>
    <property type="match status" value="1"/>
</dbReference>
<reference evidence="2 3" key="1">
    <citation type="submission" date="2024-02" db="EMBL/GenBank/DDBJ databases">
        <authorList>
            <person name="Chen Y."/>
            <person name="Shah S."/>
            <person name="Dougan E. K."/>
            <person name="Thang M."/>
            <person name="Chan C."/>
        </authorList>
    </citation>
    <scope>NUCLEOTIDE SEQUENCE [LARGE SCALE GENOMIC DNA]</scope>
</reference>
<proteinExistence type="inferred from homology"/>
<evidence type="ECO:0000313" key="2">
    <source>
        <dbReference type="EMBL" id="CAK9004387.1"/>
    </source>
</evidence>
<accession>A0ABP0IQP6</accession>
<dbReference type="Pfam" id="PF03883">
    <property type="entry name" value="H2O2_YaaD"/>
    <property type="match status" value="1"/>
</dbReference>